<evidence type="ECO:0000313" key="2">
    <source>
        <dbReference type="EMBL" id="MBW73307.1"/>
    </source>
</evidence>
<dbReference type="AlphaFoldDB" id="A0A2M4D6Y3"/>
<reference evidence="2" key="1">
    <citation type="submission" date="2018-01" db="EMBL/GenBank/DDBJ databases">
        <title>An insight into the sialome of Amazonian anophelines.</title>
        <authorList>
            <person name="Ribeiro J.M."/>
            <person name="Scarpassa V."/>
            <person name="Calvo E."/>
        </authorList>
    </citation>
    <scope>NUCLEOTIDE SEQUENCE</scope>
</reference>
<sequence length="105" mass="12293">MSQPHTWSATSLCLWLPHSSRLDCCKASRNHKVSLMHKQVCIEAKHTFLIIRTVFRYFLQFYINTEKNPLNTPTVIPTPLDTAQTNRRVLSPNHSHPQKTITRRR</sequence>
<dbReference type="EMBL" id="GGFL01009129">
    <property type="protein sequence ID" value="MBW73307.1"/>
    <property type="molecule type" value="Transcribed_RNA"/>
</dbReference>
<proteinExistence type="predicted"/>
<name>A0A2M4D6Y3_ANODA</name>
<accession>A0A2M4D6Y3</accession>
<protein>
    <submittedName>
        <fullName evidence="2">Putative secreted protein</fullName>
    </submittedName>
</protein>
<organism evidence="2">
    <name type="scientific">Anopheles darlingi</name>
    <name type="common">Mosquito</name>
    <dbReference type="NCBI Taxonomy" id="43151"/>
    <lineage>
        <taxon>Eukaryota</taxon>
        <taxon>Metazoa</taxon>
        <taxon>Ecdysozoa</taxon>
        <taxon>Arthropoda</taxon>
        <taxon>Hexapoda</taxon>
        <taxon>Insecta</taxon>
        <taxon>Pterygota</taxon>
        <taxon>Neoptera</taxon>
        <taxon>Endopterygota</taxon>
        <taxon>Diptera</taxon>
        <taxon>Nematocera</taxon>
        <taxon>Culicoidea</taxon>
        <taxon>Culicidae</taxon>
        <taxon>Anophelinae</taxon>
        <taxon>Anopheles</taxon>
    </lineage>
</organism>
<evidence type="ECO:0000256" key="1">
    <source>
        <dbReference type="SAM" id="MobiDB-lite"/>
    </source>
</evidence>
<feature type="region of interest" description="Disordered" evidence="1">
    <location>
        <begin position="82"/>
        <end position="105"/>
    </location>
</feature>